<dbReference type="RefSeq" id="WP_145078024.1">
    <property type="nucleotide sequence ID" value="NZ_CP036425.1"/>
</dbReference>
<organism evidence="1 2">
    <name type="scientific">Poriferisphaera corsica</name>
    <dbReference type="NCBI Taxonomy" id="2528020"/>
    <lineage>
        <taxon>Bacteria</taxon>
        <taxon>Pseudomonadati</taxon>
        <taxon>Planctomycetota</taxon>
        <taxon>Phycisphaerae</taxon>
        <taxon>Phycisphaerales</taxon>
        <taxon>Phycisphaeraceae</taxon>
        <taxon>Poriferisphaera</taxon>
    </lineage>
</organism>
<keyword evidence="2" id="KW-1185">Reference proteome</keyword>
<reference evidence="1 2" key="1">
    <citation type="submission" date="2019-02" db="EMBL/GenBank/DDBJ databases">
        <title>Deep-cultivation of Planctomycetes and their phenomic and genomic characterization uncovers novel biology.</title>
        <authorList>
            <person name="Wiegand S."/>
            <person name="Jogler M."/>
            <person name="Boedeker C."/>
            <person name="Pinto D."/>
            <person name="Vollmers J."/>
            <person name="Rivas-Marin E."/>
            <person name="Kohn T."/>
            <person name="Peeters S.H."/>
            <person name="Heuer A."/>
            <person name="Rast P."/>
            <person name="Oberbeckmann S."/>
            <person name="Bunk B."/>
            <person name="Jeske O."/>
            <person name="Meyerdierks A."/>
            <person name="Storesund J.E."/>
            <person name="Kallscheuer N."/>
            <person name="Luecker S."/>
            <person name="Lage O.M."/>
            <person name="Pohl T."/>
            <person name="Merkel B.J."/>
            <person name="Hornburger P."/>
            <person name="Mueller R.-W."/>
            <person name="Bruemmer F."/>
            <person name="Labrenz M."/>
            <person name="Spormann A.M."/>
            <person name="Op den Camp H."/>
            <person name="Overmann J."/>
            <person name="Amann R."/>
            <person name="Jetten M.S.M."/>
            <person name="Mascher T."/>
            <person name="Medema M.H."/>
            <person name="Devos D.P."/>
            <person name="Kaster A.-K."/>
            <person name="Ovreas L."/>
            <person name="Rohde M."/>
            <person name="Galperin M.Y."/>
            <person name="Jogler C."/>
        </authorList>
    </citation>
    <scope>NUCLEOTIDE SEQUENCE [LARGE SCALE GENOMIC DNA]</scope>
    <source>
        <strain evidence="1 2">KS4</strain>
    </source>
</reference>
<dbReference type="Proteomes" id="UP000317369">
    <property type="component" value="Chromosome"/>
</dbReference>
<proteinExistence type="predicted"/>
<dbReference type="AlphaFoldDB" id="A0A517YVR0"/>
<evidence type="ECO:0000313" key="1">
    <source>
        <dbReference type="EMBL" id="QDU34300.1"/>
    </source>
</evidence>
<accession>A0A517YVR0</accession>
<dbReference type="KEGG" id="pcor:KS4_23670"/>
<dbReference type="EMBL" id="CP036425">
    <property type="protein sequence ID" value="QDU34300.1"/>
    <property type="molecule type" value="Genomic_DNA"/>
</dbReference>
<gene>
    <name evidence="1" type="ORF">KS4_23670</name>
</gene>
<protein>
    <submittedName>
        <fullName evidence="1">Uncharacterized protein</fullName>
    </submittedName>
</protein>
<sequence>MSEKRTIEEAKQWTELHKNELLAAMKENKDCKHLSGLPVMVNLWNAGCWLNHRLAEAGATSDEISSIGFAHGQRSFANDPYKVAVDYVNEYETNKSVQDKPGVALAEDVVQTLSTHEGGE</sequence>
<evidence type="ECO:0000313" key="2">
    <source>
        <dbReference type="Proteomes" id="UP000317369"/>
    </source>
</evidence>
<name>A0A517YVR0_9BACT</name>